<feature type="region of interest" description="Disordered" evidence="1">
    <location>
        <begin position="1"/>
        <end position="24"/>
    </location>
</feature>
<dbReference type="EMBL" id="JAMTCP010000047">
    <property type="protein sequence ID" value="MCP2261717.1"/>
    <property type="molecule type" value="Genomic_DNA"/>
</dbReference>
<evidence type="ECO:0000313" key="2">
    <source>
        <dbReference type="EMBL" id="MCP2261717.1"/>
    </source>
</evidence>
<evidence type="ECO:0000313" key="3">
    <source>
        <dbReference type="Proteomes" id="UP001205311"/>
    </source>
</evidence>
<feature type="region of interest" description="Disordered" evidence="1">
    <location>
        <begin position="182"/>
        <end position="296"/>
    </location>
</feature>
<feature type="region of interest" description="Disordered" evidence="1">
    <location>
        <begin position="71"/>
        <end position="158"/>
    </location>
</feature>
<feature type="compositionally biased region" description="Low complexity" evidence="1">
    <location>
        <begin position="206"/>
        <end position="262"/>
    </location>
</feature>
<feature type="compositionally biased region" description="Basic and acidic residues" evidence="1">
    <location>
        <begin position="263"/>
        <end position="272"/>
    </location>
</feature>
<proteinExistence type="predicted"/>
<name>A0ABT1I1P9_STRSD</name>
<accession>A0ABT1I1P9</accession>
<feature type="compositionally biased region" description="Basic residues" evidence="1">
    <location>
        <begin position="109"/>
        <end position="124"/>
    </location>
</feature>
<feature type="compositionally biased region" description="Basic and acidic residues" evidence="1">
    <location>
        <begin position="281"/>
        <end position="296"/>
    </location>
</feature>
<gene>
    <name evidence="2" type="ORF">LX15_005443</name>
</gene>
<organism evidence="2 3">
    <name type="scientific">Streptoalloteichus tenebrarius (strain ATCC 17920 / DSM 40477 / JCM 4838 / CBS 697.72 / NBRC 16177 / NCIMB 11028 / NRRL B-12390 / A12253. 1 / ISP 5477)</name>
    <name type="common">Streptomyces tenebrarius</name>
    <dbReference type="NCBI Taxonomy" id="1933"/>
    <lineage>
        <taxon>Bacteria</taxon>
        <taxon>Bacillati</taxon>
        <taxon>Actinomycetota</taxon>
        <taxon>Actinomycetes</taxon>
        <taxon>Pseudonocardiales</taxon>
        <taxon>Pseudonocardiaceae</taxon>
        <taxon>Streptoalloteichus</taxon>
    </lineage>
</organism>
<keyword evidence="3" id="KW-1185">Reference proteome</keyword>
<sequence>MITPDTAGVETAPCRDGDHGAGPFPENRCLPRAETSETFSYSAVPRFPERLLGRASPRECGPGFPAGFRLRRATCGDHGRPRRSRRPEGQRTALTVGRQSCLADVIGSRRARARPSAPRGRRPRRENTENAAPTSGPARPVFPVRRSGAADPASRLPFDINSRPYFRVTTRMLPVRLRVAAVTRGSRAREWHMPRSLGQLRRPRASRAPGARHALRPPTAAARRPTGAPPRTSDLPPTRPTRPTRQARRSAPLPAPPRSAARAGERGRDPLRHTLPSRSRWRADHGASRRGEAEDR</sequence>
<reference evidence="2 3" key="1">
    <citation type="submission" date="2022-06" db="EMBL/GenBank/DDBJ databases">
        <title>Genomic Encyclopedia of Archaeal and Bacterial Type Strains, Phase II (KMG-II): from individual species to whole genera.</title>
        <authorList>
            <person name="Goeker M."/>
        </authorList>
    </citation>
    <scope>NUCLEOTIDE SEQUENCE [LARGE SCALE GENOMIC DNA]</scope>
    <source>
        <strain evidence="2 3">DSM 40477</strain>
    </source>
</reference>
<protein>
    <submittedName>
        <fullName evidence="2">Uncharacterized protein</fullName>
    </submittedName>
</protein>
<evidence type="ECO:0000256" key="1">
    <source>
        <dbReference type="SAM" id="MobiDB-lite"/>
    </source>
</evidence>
<dbReference type="Proteomes" id="UP001205311">
    <property type="component" value="Unassembled WGS sequence"/>
</dbReference>
<comment type="caution">
    <text evidence="2">The sequence shown here is derived from an EMBL/GenBank/DDBJ whole genome shotgun (WGS) entry which is preliminary data.</text>
</comment>